<accession>A0A1D2M409</accession>
<dbReference type="AlphaFoldDB" id="A0A1D2M409"/>
<sequence>MRKPRAQREDRQLQCVQFTVQTFGRFLIVSAIFTVLLFPEFWAYVLAPLFFLLIVEVIGVLVINYFLPKSYKHAIKIVSWTFSVIGSLLRGVRNEIMDMFIDKRSVSIANADGKGVRRTFAAVIFWIGIMFYME</sequence>
<evidence type="ECO:0000313" key="2">
    <source>
        <dbReference type="EMBL" id="ODM87718.1"/>
    </source>
</evidence>
<evidence type="ECO:0000313" key="3">
    <source>
        <dbReference type="Proteomes" id="UP000094527"/>
    </source>
</evidence>
<keyword evidence="1" id="KW-0472">Membrane</keyword>
<keyword evidence="1" id="KW-1133">Transmembrane helix</keyword>
<comment type="caution">
    <text evidence="2">The sequence shown here is derived from an EMBL/GenBank/DDBJ whole genome shotgun (WGS) entry which is preliminary data.</text>
</comment>
<dbReference type="EMBL" id="LJIJ01004802">
    <property type="protein sequence ID" value="ODM87718.1"/>
    <property type="molecule type" value="Genomic_DNA"/>
</dbReference>
<organism evidence="2 3">
    <name type="scientific">Orchesella cincta</name>
    <name type="common">Springtail</name>
    <name type="synonym">Podura cincta</name>
    <dbReference type="NCBI Taxonomy" id="48709"/>
    <lineage>
        <taxon>Eukaryota</taxon>
        <taxon>Metazoa</taxon>
        <taxon>Ecdysozoa</taxon>
        <taxon>Arthropoda</taxon>
        <taxon>Hexapoda</taxon>
        <taxon>Collembola</taxon>
        <taxon>Entomobryomorpha</taxon>
        <taxon>Entomobryoidea</taxon>
        <taxon>Orchesellidae</taxon>
        <taxon>Orchesellinae</taxon>
        <taxon>Orchesella</taxon>
    </lineage>
</organism>
<evidence type="ECO:0000256" key="1">
    <source>
        <dbReference type="SAM" id="Phobius"/>
    </source>
</evidence>
<feature type="transmembrane region" description="Helical" evidence="1">
    <location>
        <begin position="115"/>
        <end position="133"/>
    </location>
</feature>
<feature type="transmembrane region" description="Helical" evidence="1">
    <location>
        <begin position="44"/>
        <end position="67"/>
    </location>
</feature>
<reference evidence="2 3" key="1">
    <citation type="journal article" date="2016" name="Genome Biol. Evol.">
        <title>Gene Family Evolution Reflects Adaptation to Soil Environmental Stressors in the Genome of the Collembolan Orchesella cincta.</title>
        <authorList>
            <person name="Faddeeva-Vakhrusheva A."/>
            <person name="Derks M.F."/>
            <person name="Anvar S.Y."/>
            <person name="Agamennone V."/>
            <person name="Suring W."/>
            <person name="Smit S."/>
            <person name="van Straalen N.M."/>
            <person name="Roelofs D."/>
        </authorList>
    </citation>
    <scope>NUCLEOTIDE SEQUENCE [LARGE SCALE GENOMIC DNA]</scope>
    <source>
        <tissue evidence="2">Mixed pool</tissue>
    </source>
</reference>
<proteinExistence type="predicted"/>
<feature type="transmembrane region" description="Helical" evidence="1">
    <location>
        <begin position="20"/>
        <end position="38"/>
    </location>
</feature>
<keyword evidence="3" id="KW-1185">Reference proteome</keyword>
<protein>
    <submittedName>
        <fullName evidence="2">Uncharacterized protein</fullName>
    </submittedName>
</protein>
<gene>
    <name evidence="2" type="ORF">Ocin01_18964</name>
</gene>
<dbReference type="Proteomes" id="UP000094527">
    <property type="component" value="Unassembled WGS sequence"/>
</dbReference>
<keyword evidence="1" id="KW-0812">Transmembrane</keyword>
<name>A0A1D2M409_ORCCI</name>